<dbReference type="SUPFAM" id="SSF81606">
    <property type="entry name" value="PP2C-like"/>
    <property type="match status" value="1"/>
</dbReference>
<dbReference type="InterPro" id="IPR001932">
    <property type="entry name" value="PPM-type_phosphatase-like_dom"/>
</dbReference>
<protein>
    <recommendedName>
        <fullName evidence="1">PPM-type phosphatase domain-containing protein</fullName>
    </recommendedName>
</protein>
<dbReference type="PANTHER" id="PTHR47992">
    <property type="entry name" value="PROTEIN PHOSPHATASE"/>
    <property type="match status" value="1"/>
</dbReference>
<proteinExistence type="predicted"/>
<evidence type="ECO:0000313" key="3">
    <source>
        <dbReference type="Proteomes" id="UP001188597"/>
    </source>
</evidence>
<dbReference type="CDD" id="cd00143">
    <property type="entry name" value="PP2Cc"/>
    <property type="match status" value="1"/>
</dbReference>
<dbReference type="EMBL" id="JAVXUP010001104">
    <property type="protein sequence ID" value="KAK3015937.1"/>
    <property type="molecule type" value="Genomic_DNA"/>
</dbReference>
<evidence type="ECO:0000259" key="1">
    <source>
        <dbReference type="PROSITE" id="PS51746"/>
    </source>
</evidence>
<sequence>MRAFHKNYGSFFFWSQAFRLKRFVIRDGGNSKKVAENGKKPSWMVPVSHGYHVVGKRSVTGESEPDSVVVQREQIAEHELWFFGVFDDRIADGVTKYLQSNLFHKKLTESQMRRKSKETMKKAYLGAKVKINGTEKTEETRNVGSASAIVVDGEKLVMANMGSYRAVVCRDGEAHPITKRHQQVTKRHWSHKLIPGKFYPCAIRFPKVRILASDTGSAAGSKPSKSSELAVGSERIDAETEFVVLASTGIWEVMKHQEAVSLIRHIEDPQEAAECLAKEALTRMSRSNISCLVIRFE</sequence>
<keyword evidence="3" id="KW-1185">Reference proteome</keyword>
<evidence type="ECO:0000313" key="2">
    <source>
        <dbReference type="EMBL" id="KAK3015937.1"/>
    </source>
</evidence>
<dbReference type="AlphaFoldDB" id="A0AA88VXK7"/>
<dbReference type="SMART" id="SM00332">
    <property type="entry name" value="PP2Cc"/>
    <property type="match status" value="1"/>
</dbReference>
<dbReference type="GO" id="GO:0004722">
    <property type="term" value="F:protein serine/threonine phosphatase activity"/>
    <property type="evidence" value="ECO:0007669"/>
    <property type="project" value="InterPro"/>
</dbReference>
<dbReference type="Pfam" id="PF00481">
    <property type="entry name" value="PP2C"/>
    <property type="match status" value="2"/>
</dbReference>
<dbReference type="Proteomes" id="UP001188597">
    <property type="component" value="Unassembled WGS sequence"/>
</dbReference>
<comment type="caution">
    <text evidence="2">The sequence shown here is derived from an EMBL/GenBank/DDBJ whole genome shotgun (WGS) entry which is preliminary data.</text>
</comment>
<organism evidence="2 3">
    <name type="scientific">Escallonia herrerae</name>
    <dbReference type="NCBI Taxonomy" id="1293975"/>
    <lineage>
        <taxon>Eukaryota</taxon>
        <taxon>Viridiplantae</taxon>
        <taxon>Streptophyta</taxon>
        <taxon>Embryophyta</taxon>
        <taxon>Tracheophyta</taxon>
        <taxon>Spermatophyta</taxon>
        <taxon>Magnoliopsida</taxon>
        <taxon>eudicotyledons</taxon>
        <taxon>Gunneridae</taxon>
        <taxon>Pentapetalae</taxon>
        <taxon>asterids</taxon>
        <taxon>campanulids</taxon>
        <taxon>Escalloniales</taxon>
        <taxon>Escalloniaceae</taxon>
        <taxon>Escallonia</taxon>
    </lineage>
</organism>
<gene>
    <name evidence="2" type="ORF">RJ639_005752</name>
</gene>
<name>A0AA88VXK7_9ASTE</name>
<dbReference type="InterPro" id="IPR036457">
    <property type="entry name" value="PPM-type-like_dom_sf"/>
</dbReference>
<feature type="domain" description="PPM-type phosphatase" evidence="1">
    <location>
        <begin position="50"/>
        <end position="296"/>
    </location>
</feature>
<dbReference type="InterPro" id="IPR015655">
    <property type="entry name" value="PP2C"/>
</dbReference>
<dbReference type="Gene3D" id="3.60.40.10">
    <property type="entry name" value="PPM-type phosphatase domain"/>
    <property type="match status" value="1"/>
</dbReference>
<dbReference type="PROSITE" id="PS51746">
    <property type="entry name" value="PPM_2"/>
    <property type="match status" value="1"/>
</dbReference>
<accession>A0AA88VXK7</accession>
<reference evidence="2" key="1">
    <citation type="submission" date="2022-12" db="EMBL/GenBank/DDBJ databases">
        <title>Draft genome assemblies for two species of Escallonia (Escalloniales).</title>
        <authorList>
            <person name="Chanderbali A."/>
            <person name="Dervinis C."/>
            <person name="Anghel I."/>
            <person name="Soltis D."/>
            <person name="Soltis P."/>
            <person name="Zapata F."/>
        </authorList>
    </citation>
    <scope>NUCLEOTIDE SEQUENCE</scope>
    <source>
        <strain evidence="2">UCBG64.0493</strain>
        <tissue evidence="2">Leaf</tissue>
    </source>
</reference>